<dbReference type="SUPFAM" id="SSF54211">
    <property type="entry name" value="Ribosomal protein S5 domain 2-like"/>
    <property type="match status" value="1"/>
</dbReference>
<reference evidence="6" key="3">
    <citation type="submission" date="2016-03" db="UniProtKB">
        <authorList>
            <consortium name="EnsemblProtists"/>
        </authorList>
    </citation>
    <scope>IDENTIFICATION</scope>
</reference>
<dbReference type="PANTHER" id="PTHR10457">
    <property type="entry name" value="MEVALONATE KINASE/GALACTOKINASE"/>
    <property type="match status" value="1"/>
</dbReference>
<keyword evidence="7" id="KW-1185">Reference proteome</keyword>
<protein>
    <recommendedName>
        <fullName evidence="4">GHMP kinase N-terminal domain-containing protein</fullName>
    </recommendedName>
</protein>
<keyword evidence="2" id="KW-0547">Nucleotide-binding</keyword>
<dbReference type="EMBL" id="JH993044">
    <property type="protein sequence ID" value="EKX38902.1"/>
    <property type="molecule type" value="Genomic_DNA"/>
</dbReference>
<dbReference type="GO" id="GO:0006012">
    <property type="term" value="P:galactose metabolic process"/>
    <property type="evidence" value="ECO:0007669"/>
    <property type="project" value="TreeGrafter"/>
</dbReference>
<dbReference type="InterPro" id="IPR006204">
    <property type="entry name" value="GHMP_kinase_N_dom"/>
</dbReference>
<dbReference type="Proteomes" id="UP000011087">
    <property type="component" value="Unassembled WGS sequence"/>
</dbReference>
<dbReference type="GO" id="GO:0005524">
    <property type="term" value="F:ATP binding"/>
    <property type="evidence" value="ECO:0007669"/>
    <property type="project" value="UniProtKB-KW"/>
</dbReference>
<dbReference type="PANTHER" id="PTHR10457:SF7">
    <property type="entry name" value="GALACTOKINASE-RELATED"/>
    <property type="match status" value="1"/>
</dbReference>
<evidence type="ECO:0000313" key="7">
    <source>
        <dbReference type="Proteomes" id="UP000011087"/>
    </source>
</evidence>
<sequence length="333" mass="36396">MAGKVDLSVCGRVCLLGEHSDWAGGYRRTHAKILPGRCIVTGTDQTLEATAWEHPNKLILTTTRDNGEVVGPWECDFRDEELLRVAKGGGFWSYAAGVAYQVKTYYPVNGLVVENHTTTLPMKKGLSSSAAYCVLIARAFSKVYDLRMPPRAEMEMAYLGEILTPSRCGRMDQCCAFGRVPTLMFFDGDLLQTEKIDPPKEPIFLVIVDLCAAKDTMEILSCLNKAYPVASNEIEEGVQKLLGEVNEKIVKEAAEVISQGDAKRLGELMTYAQEQFDKFAIPACPSQLTAPKLHATLTHPSIQPLVWGGKGVGSQGDGCAQFVARSEEAQGEV</sequence>
<dbReference type="eggNOG" id="ENOG502QPZV">
    <property type="taxonomic scope" value="Eukaryota"/>
</dbReference>
<evidence type="ECO:0000313" key="6">
    <source>
        <dbReference type="EnsemblProtists" id="EKX38902"/>
    </source>
</evidence>
<dbReference type="InterPro" id="IPR020568">
    <property type="entry name" value="Ribosomal_Su5_D2-typ_SF"/>
</dbReference>
<reference evidence="7" key="2">
    <citation type="submission" date="2012-11" db="EMBL/GenBank/DDBJ databases">
        <authorList>
            <person name="Kuo A."/>
            <person name="Curtis B.A."/>
            <person name="Tanifuji G."/>
            <person name="Burki F."/>
            <person name="Gruber A."/>
            <person name="Irimia M."/>
            <person name="Maruyama S."/>
            <person name="Arias M.C."/>
            <person name="Ball S.G."/>
            <person name="Gile G.H."/>
            <person name="Hirakawa Y."/>
            <person name="Hopkins J.F."/>
            <person name="Rensing S.A."/>
            <person name="Schmutz J."/>
            <person name="Symeonidi A."/>
            <person name="Elias M."/>
            <person name="Eveleigh R.J."/>
            <person name="Herman E.K."/>
            <person name="Klute M.J."/>
            <person name="Nakayama T."/>
            <person name="Obornik M."/>
            <person name="Reyes-Prieto A."/>
            <person name="Armbrust E.V."/>
            <person name="Aves S.J."/>
            <person name="Beiko R.G."/>
            <person name="Coutinho P."/>
            <person name="Dacks J.B."/>
            <person name="Durnford D.G."/>
            <person name="Fast N.M."/>
            <person name="Green B.R."/>
            <person name="Grisdale C."/>
            <person name="Hempe F."/>
            <person name="Henrissat B."/>
            <person name="Hoppner M.P."/>
            <person name="Ishida K.-I."/>
            <person name="Kim E."/>
            <person name="Koreny L."/>
            <person name="Kroth P.G."/>
            <person name="Liu Y."/>
            <person name="Malik S.-B."/>
            <person name="Maier U.G."/>
            <person name="McRose D."/>
            <person name="Mock T."/>
            <person name="Neilson J.A."/>
            <person name="Onodera N.T."/>
            <person name="Poole A.M."/>
            <person name="Pritham E.J."/>
            <person name="Richards T.A."/>
            <person name="Rocap G."/>
            <person name="Roy S.W."/>
            <person name="Sarai C."/>
            <person name="Schaack S."/>
            <person name="Shirato S."/>
            <person name="Slamovits C.H."/>
            <person name="Spencer D.F."/>
            <person name="Suzuki S."/>
            <person name="Worden A.Z."/>
            <person name="Zauner S."/>
            <person name="Barry K."/>
            <person name="Bell C."/>
            <person name="Bharti A.K."/>
            <person name="Crow J.A."/>
            <person name="Grimwood J."/>
            <person name="Kramer R."/>
            <person name="Lindquist E."/>
            <person name="Lucas S."/>
            <person name="Salamov A."/>
            <person name="McFadden G.I."/>
            <person name="Lane C.E."/>
            <person name="Keeling P.J."/>
            <person name="Gray M.W."/>
            <person name="Grigoriev I.V."/>
            <person name="Archibald J.M."/>
        </authorList>
    </citation>
    <scope>NUCLEOTIDE SEQUENCE</scope>
    <source>
        <strain evidence="7">CCMP2712</strain>
    </source>
</reference>
<accession>L1IS44</accession>
<dbReference type="SUPFAM" id="SSF55060">
    <property type="entry name" value="GHMP Kinase, C-terminal domain"/>
    <property type="match status" value="1"/>
</dbReference>
<dbReference type="KEGG" id="gtt:GUITHDRAFT_158466"/>
<proteinExistence type="inferred from homology"/>
<evidence type="ECO:0000256" key="3">
    <source>
        <dbReference type="ARBA" id="ARBA00022840"/>
    </source>
</evidence>
<dbReference type="InterPro" id="IPR036554">
    <property type="entry name" value="GHMP_kinase_C_sf"/>
</dbReference>
<evidence type="ECO:0000259" key="4">
    <source>
        <dbReference type="Pfam" id="PF00288"/>
    </source>
</evidence>
<dbReference type="GO" id="GO:0005829">
    <property type="term" value="C:cytosol"/>
    <property type="evidence" value="ECO:0007669"/>
    <property type="project" value="TreeGrafter"/>
</dbReference>
<dbReference type="OMA" id="MDQACAY"/>
<feature type="domain" description="GHMP kinase N-terminal" evidence="4">
    <location>
        <begin position="95"/>
        <end position="177"/>
    </location>
</feature>
<dbReference type="RefSeq" id="XP_005825882.1">
    <property type="nucleotide sequence ID" value="XM_005825825.1"/>
</dbReference>
<dbReference type="Gene3D" id="3.30.230.10">
    <property type="match status" value="1"/>
</dbReference>
<evidence type="ECO:0000256" key="2">
    <source>
        <dbReference type="ARBA" id="ARBA00022741"/>
    </source>
</evidence>
<name>L1IS44_GUITC</name>
<dbReference type="GO" id="GO:0004335">
    <property type="term" value="F:galactokinase activity"/>
    <property type="evidence" value="ECO:0007669"/>
    <property type="project" value="TreeGrafter"/>
</dbReference>
<evidence type="ECO:0000256" key="1">
    <source>
        <dbReference type="ARBA" id="ARBA00006566"/>
    </source>
</evidence>
<keyword evidence="3" id="KW-0067">ATP-binding</keyword>
<dbReference type="PRINTS" id="PR00959">
    <property type="entry name" value="MEVGALKINASE"/>
</dbReference>
<dbReference type="Pfam" id="PF00288">
    <property type="entry name" value="GHMP_kinases_N"/>
    <property type="match status" value="1"/>
</dbReference>
<dbReference type="GeneID" id="17295629"/>
<evidence type="ECO:0000313" key="5">
    <source>
        <dbReference type="EMBL" id="EKX38902.1"/>
    </source>
</evidence>
<dbReference type="EnsemblProtists" id="EKX38902">
    <property type="protein sequence ID" value="EKX38902"/>
    <property type="gene ID" value="GUITHDRAFT_158466"/>
</dbReference>
<dbReference type="AlphaFoldDB" id="L1IS44"/>
<dbReference type="STRING" id="905079.L1IS44"/>
<dbReference type="Gene3D" id="3.30.70.890">
    <property type="entry name" value="GHMP kinase, C-terminal domain"/>
    <property type="match status" value="1"/>
</dbReference>
<comment type="similarity">
    <text evidence="1">Belongs to the GHMP kinase family. GalK subfamily.</text>
</comment>
<dbReference type="HOGENOM" id="CLU_791831_0_0_1"/>
<dbReference type="PaxDb" id="55529-EKX38902"/>
<gene>
    <name evidence="5" type="ORF">GUITHDRAFT_158466</name>
</gene>
<reference evidence="5 7" key="1">
    <citation type="journal article" date="2012" name="Nature">
        <title>Algal genomes reveal evolutionary mosaicism and the fate of nucleomorphs.</title>
        <authorList>
            <consortium name="DOE Joint Genome Institute"/>
            <person name="Curtis B.A."/>
            <person name="Tanifuji G."/>
            <person name="Burki F."/>
            <person name="Gruber A."/>
            <person name="Irimia M."/>
            <person name="Maruyama S."/>
            <person name="Arias M.C."/>
            <person name="Ball S.G."/>
            <person name="Gile G.H."/>
            <person name="Hirakawa Y."/>
            <person name="Hopkins J.F."/>
            <person name="Kuo A."/>
            <person name="Rensing S.A."/>
            <person name="Schmutz J."/>
            <person name="Symeonidi A."/>
            <person name="Elias M."/>
            <person name="Eveleigh R.J."/>
            <person name="Herman E.K."/>
            <person name="Klute M.J."/>
            <person name="Nakayama T."/>
            <person name="Obornik M."/>
            <person name="Reyes-Prieto A."/>
            <person name="Armbrust E.V."/>
            <person name="Aves S.J."/>
            <person name="Beiko R.G."/>
            <person name="Coutinho P."/>
            <person name="Dacks J.B."/>
            <person name="Durnford D.G."/>
            <person name="Fast N.M."/>
            <person name="Green B.R."/>
            <person name="Grisdale C.J."/>
            <person name="Hempel F."/>
            <person name="Henrissat B."/>
            <person name="Hoppner M.P."/>
            <person name="Ishida K."/>
            <person name="Kim E."/>
            <person name="Koreny L."/>
            <person name="Kroth P.G."/>
            <person name="Liu Y."/>
            <person name="Malik S.B."/>
            <person name="Maier U.G."/>
            <person name="McRose D."/>
            <person name="Mock T."/>
            <person name="Neilson J.A."/>
            <person name="Onodera N.T."/>
            <person name="Poole A.M."/>
            <person name="Pritham E.J."/>
            <person name="Richards T.A."/>
            <person name="Rocap G."/>
            <person name="Roy S.W."/>
            <person name="Sarai C."/>
            <person name="Schaack S."/>
            <person name="Shirato S."/>
            <person name="Slamovits C.H."/>
            <person name="Spencer D.F."/>
            <person name="Suzuki S."/>
            <person name="Worden A.Z."/>
            <person name="Zauner S."/>
            <person name="Barry K."/>
            <person name="Bell C."/>
            <person name="Bharti A.K."/>
            <person name="Crow J.A."/>
            <person name="Grimwood J."/>
            <person name="Kramer R."/>
            <person name="Lindquist E."/>
            <person name="Lucas S."/>
            <person name="Salamov A."/>
            <person name="McFadden G.I."/>
            <person name="Lane C.E."/>
            <person name="Keeling P.J."/>
            <person name="Gray M.W."/>
            <person name="Grigoriev I.V."/>
            <person name="Archibald J.M."/>
        </authorList>
    </citation>
    <scope>NUCLEOTIDE SEQUENCE</scope>
    <source>
        <strain evidence="5 7">CCMP2712</strain>
    </source>
</reference>
<dbReference type="OrthoDB" id="188923at2759"/>
<organism evidence="5">
    <name type="scientific">Guillardia theta (strain CCMP2712)</name>
    <name type="common">Cryptophyte</name>
    <dbReference type="NCBI Taxonomy" id="905079"/>
    <lineage>
        <taxon>Eukaryota</taxon>
        <taxon>Cryptophyceae</taxon>
        <taxon>Pyrenomonadales</taxon>
        <taxon>Geminigeraceae</taxon>
        <taxon>Guillardia</taxon>
    </lineage>
</organism>
<dbReference type="InterPro" id="IPR014721">
    <property type="entry name" value="Ribsml_uS5_D2-typ_fold_subgr"/>
</dbReference>